<feature type="compositionally biased region" description="Low complexity" evidence="1">
    <location>
        <begin position="185"/>
        <end position="202"/>
    </location>
</feature>
<protein>
    <submittedName>
        <fullName evidence="2">Uncharacterized protein</fullName>
    </submittedName>
</protein>
<reference evidence="3" key="1">
    <citation type="journal article" date="2014" name="Proc. Natl. Acad. Sci. U.S.A.">
        <title>Extensive sampling of basidiomycete genomes demonstrates inadequacy of the white-rot/brown-rot paradigm for wood decay fungi.</title>
        <authorList>
            <person name="Riley R."/>
            <person name="Salamov A.A."/>
            <person name="Brown D.W."/>
            <person name="Nagy L.G."/>
            <person name="Floudas D."/>
            <person name="Held B.W."/>
            <person name="Levasseur A."/>
            <person name="Lombard V."/>
            <person name="Morin E."/>
            <person name="Otillar R."/>
            <person name="Lindquist E.A."/>
            <person name="Sun H."/>
            <person name="LaButti K.M."/>
            <person name="Schmutz J."/>
            <person name="Jabbour D."/>
            <person name="Luo H."/>
            <person name="Baker S.E."/>
            <person name="Pisabarro A.G."/>
            <person name="Walton J.D."/>
            <person name="Blanchette R.A."/>
            <person name="Henrissat B."/>
            <person name="Martin F."/>
            <person name="Cullen D."/>
            <person name="Hibbett D.S."/>
            <person name="Grigoriev I.V."/>
        </authorList>
    </citation>
    <scope>NUCLEOTIDE SEQUENCE [LARGE SCALE GENOMIC DNA]</scope>
    <source>
        <strain evidence="3">FD-172 SS1</strain>
    </source>
</reference>
<evidence type="ECO:0000313" key="2">
    <source>
        <dbReference type="EMBL" id="KDQ15069.1"/>
    </source>
</evidence>
<dbReference type="Proteomes" id="UP000027195">
    <property type="component" value="Unassembled WGS sequence"/>
</dbReference>
<accession>A0A067MHQ1</accession>
<sequence>MPADVPFMKPVQMPGFQPDSGKYCIPTSSKGSQVMARHFVSTSLKAMNCHAMGTVTKRHTRNTTTNLPMKRVTAGMNTSLLTVLPPMEKEKLSADQDRGTAARGRSNNPNNRYEDPPTPSYSTPFRPTANLLPAPVIEAAPSHLVVKATPAAPLRPAEATPPRSSGAGSILRELPTAALVGTRGATEATPPTPVVKATTPHPVTEPTPPAPPHPAEATPVQPSAVEPTPPGPPAKEANGEAPVQPSRGQGRKKKAPEELRITEATGSNPPTPPLQASSKKRKADEIMVHTPYRVELRRTYLVYMALMAITLPAKNCRDFLDHLHTDMAVLLLIHNTCYLHAHNPVEKRPSIQLAWKYTQNPTKHRRFIQMLRVTPESFHTILELIGSHPVFTTRSNRPQLPVEMQLTVTLIS</sequence>
<evidence type="ECO:0000256" key="1">
    <source>
        <dbReference type="SAM" id="MobiDB-lite"/>
    </source>
</evidence>
<evidence type="ECO:0000313" key="3">
    <source>
        <dbReference type="Proteomes" id="UP000027195"/>
    </source>
</evidence>
<dbReference type="HOGENOM" id="CLU_667285_0_0_1"/>
<proteinExistence type="predicted"/>
<feature type="region of interest" description="Disordered" evidence="1">
    <location>
        <begin position="90"/>
        <end position="127"/>
    </location>
</feature>
<keyword evidence="3" id="KW-1185">Reference proteome</keyword>
<dbReference type="STRING" id="930990.A0A067MHQ1"/>
<organism evidence="2 3">
    <name type="scientific">Botryobasidium botryosum (strain FD-172 SS1)</name>
    <dbReference type="NCBI Taxonomy" id="930990"/>
    <lineage>
        <taxon>Eukaryota</taxon>
        <taxon>Fungi</taxon>
        <taxon>Dikarya</taxon>
        <taxon>Basidiomycota</taxon>
        <taxon>Agaricomycotina</taxon>
        <taxon>Agaricomycetes</taxon>
        <taxon>Cantharellales</taxon>
        <taxon>Botryobasidiaceae</taxon>
        <taxon>Botryobasidium</taxon>
    </lineage>
</organism>
<gene>
    <name evidence="2" type="ORF">BOTBODRAFT_174245</name>
</gene>
<name>A0A067MHQ1_BOTB1</name>
<feature type="region of interest" description="Disordered" evidence="1">
    <location>
        <begin position="181"/>
        <end position="282"/>
    </location>
</feature>
<dbReference type="EMBL" id="KL198034">
    <property type="protein sequence ID" value="KDQ15069.1"/>
    <property type="molecule type" value="Genomic_DNA"/>
</dbReference>
<feature type="compositionally biased region" description="Pro residues" evidence="1">
    <location>
        <begin position="203"/>
        <end position="214"/>
    </location>
</feature>
<dbReference type="InParanoid" id="A0A067MHQ1"/>
<feature type="compositionally biased region" description="Basic and acidic residues" evidence="1">
    <location>
        <begin position="90"/>
        <end position="100"/>
    </location>
</feature>
<dbReference type="AlphaFoldDB" id="A0A067MHQ1"/>